<dbReference type="AlphaFoldDB" id="A0AAV4WUT4"/>
<name>A0AAV4WUT4_CAEEX</name>
<dbReference type="Proteomes" id="UP001054945">
    <property type="component" value="Unassembled WGS sequence"/>
</dbReference>
<reference evidence="3 4" key="1">
    <citation type="submission" date="2021-06" db="EMBL/GenBank/DDBJ databases">
        <title>Caerostris extrusa draft genome.</title>
        <authorList>
            <person name="Kono N."/>
            <person name="Arakawa K."/>
        </authorList>
    </citation>
    <scope>NUCLEOTIDE SEQUENCE [LARGE SCALE GENOMIC DNA]</scope>
</reference>
<evidence type="ECO:0000313" key="3">
    <source>
        <dbReference type="EMBL" id="GIY86261.1"/>
    </source>
</evidence>
<sequence length="152" mass="16990">MTVHEKVLSCPHCSYQTTKQRYYDRHQRLHCSKRTVMHQCEQCCYKTHRRGTLFETHHQCPCLIPKSLTTESVNVTENDTIPKTFFPCSISKTNNIPSSSVTALGNSANGMSVPVSTIPITPTEILPVVNPPFVQTTEPAPIIYLAGAMTQL</sequence>
<accession>A0AAV4WUT4</accession>
<evidence type="ECO:0000313" key="4">
    <source>
        <dbReference type="Proteomes" id="UP001054945"/>
    </source>
</evidence>
<dbReference type="InterPro" id="IPR013087">
    <property type="entry name" value="Znf_C2H2_type"/>
</dbReference>
<dbReference type="EMBL" id="BPLR01016769">
    <property type="protein sequence ID" value="GIY86261.1"/>
    <property type="molecule type" value="Genomic_DNA"/>
</dbReference>
<gene>
    <name evidence="3" type="ORF">CEXT_362371</name>
</gene>
<dbReference type="GO" id="GO:0008270">
    <property type="term" value="F:zinc ion binding"/>
    <property type="evidence" value="ECO:0007669"/>
    <property type="project" value="UniProtKB-KW"/>
</dbReference>
<evidence type="ECO:0000259" key="2">
    <source>
        <dbReference type="PROSITE" id="PS50157"/>
    </source>
</evidence>
<keyword evidence="1" id="KW-0863">Zinc-finger</keyword>
<evidence type="ECO:0000256" key="1">
    <source>
        <dbReference type="PROSITE-ProRule" id="PRU00042"/>
    </source>
</evidence>
<organism evidence="3 4">
    <name type="scientific">Caerostris extrusa</name>
    <name type="common">Bark spider</name>
    <name type="synonym">Caerostris bankana</name>
    <dbReference type="NCBI Taxonomy" id="172846"/>
    <lineage>
        <taxon>Eukaryota</taxon>
        <taxon>Metazoa</taxon>
        <taxon>Ecdysozoa</taxon>
        <taxon>Arthropoda</taxon>
        <taxon>Chelicerata</taxon>
        <taxon>Arachnida</taxon>
        <taxon>Araneae</taxon>
        <taxon>Araneomorphae</taxon>
        <taxon>Entelegynae</taxon>
        <taxon>Araneoidea</taxon>
        <taxon>Araneidae</taxon>
        <taxon>Caerostris</taxon>
    </lineage>
</organism>
<dbReference type="PROSITE" id="PS50157">
    <property type="entry name" value="ZINC_FINGER_C2H2_2"/>
    <property type="match status" value="1"/>
</dbReference>
<keyword evidence="4" id="KW-1185">Reference proteome</keyword>
<proteinExistence type="predicted"/>
<keyword evidence="1" id="KW-0479">Metal-binding</keyword>
<protein>
    <recommendedName>
        <fullName evidence="2">C2H2-type domain-containing protein</fullName>
    </recommendedName>
</protein>
<keyword evidence="1" id="KW-0862">Zinc</keyword>
<feature type="domain" description="C2H2-type" evidence="2">
    <location>
        <begin position="8"/>
        <end position="35"/>
    </location>
</feature>
<comment type="caution">
    <text evidence="3">The sequence shown here is derived from an EMBL/GenBank/DDBJ whole genome shotgun (WGS) entry which is preliminary data.</text>
</comment>